<evidence type="ECO:0000313" key="1">
    <source>
        <dbReference type="EMBL" id="GIF61390.1"/>
    </source>
</evidence>
<dbReference type="EMBL" id="BONC01000103">
    <property type="protein sequence ID" value="GIF61390.1"/>
    <property type="molecule type" value="Genomic_DNA"/>
</dbReference>
<comment type="caution">
    <text evidence="1">The sequence shown here is derived from an EMBL/GenBank/DDBJ whole genome shotgun (WGS) entry which is preliminary data.</text>
</comment>
<dbReference type="RefSeq" id="WP_203708206.1">
    <property type="nucleotide sequence ID" value="NZ_BAAALU010000036.1"/>
</dbReference>
<keyword evidence="2" id="KW-1185">Reference proteome</keyword>
<sequence length="71" mass="7630">MVLIELDRPAPEERQRPVGRPARKVVALGVLAALAVQPGERLEPAAPRPAPECTVLQADGPTSMFAMICRD</sequence>
<protein>
    <submittedName>
        <fullName evidence="1">Uncharacterized protein</fullName>
    </submittedName>
</protein>
<reference evidence="1 2" key="1">
    <citation type="submission" date="2021-01" db="EMBL/GenBank/DDBJ databases">
        <title>Whole genome shotgun sequence of Asanoa iriomotensis NBRC 100142.</title>
        <authorList>
            <person name="Komaki H."/>
            <person name="Tamura T."/>
        </authorList>
    </citation>
    <scope>NUCLEOTIDE SEQUENCE [LARGE SCALE GENOMIC DNA]</scope>
    <source>
        <strain evidence="1 2">NBRC 100142</strain>
    </source>
</reference>
<name>A0ABQ4CGF2_9ACTN</name>
<organism evidence="1 2">
    <name type="scientific">Asanoa iriomotensis</name>
    <dbReference type="NCBI Taxonomy" id="234613"/>
    <lineage>
        <taxon>Bacteria</taxon>
        <taxon>Bacillati</taxon>
        <taxon>Actinomycetota</taxon>
        <taxon>Actinomycetes</taxon>
        <taxon>Micromonosporales</taxon>
        <taxon>Micromonosporaceae</taxon>
        <taxon>Asanoa</taxon>
    </lineage>
</organism>
<accession>A0ABQ4CGF2</accession>
<dbReference type="Proteomes" id="UP000624325">
    <property type="component" value="Unassembled WGS sequence"/>
</dbReference>
<gene>
    <name evidence="1" type="ORF">Air01nite_74850</name>
</gene>
<proteinExistence type="predicted"/>
<evidence type="ECO:0000313" key="2">
    <source>
        <dbReference type="Proteomes" id="UP000624325"/>
    </source>
</evidence>